<accession>A0A150GS75</accession>
<keyword evidence="3" id="KW-1185">Reference proteome</keyword>
<dbReference type="Proteomes" id="UP000075714">
    <property type="component" value="Unassembled WGS sequence"/>
</dbReference>
<dbReference type="OrthoDB" id="544430at2759"/>
<feature type="region of interest" description="Disordered" evidence="1">
    <location>
        <begin position="383"/>
        <end position="436"/>
    </location>
</feature>
<proteinExistence type="predicted"/>
<dbReference type="InterPro" id="IPR016024">
    <property type="entry name" value="ARM-type_fold"/>
</dbReference>
<dbReference type="SMART" id="SM00185">
    <property type="entry name" value="ARM"/>
    <property type="match status" value="3"/>
</dbReference>
<dbReference type="PANTHER" id="PTHR23314:SF0">
    <property type="entry name" value="SPERM-ASSOCIATED ANTIGEN 6"/>
    <property type="match status" value="1"/>
</dbReference>
<gene>
    <name evidence="2" type="ORF">GPECTOR_8g101</name>
</gene>
<evidence type="ECO:0000313" key="3">
    <source>
        <dbReference type="Proteomes" id="UP000075714"/>
    </source>
</evidence>
<evidence type="ECO:0000313" key="2">
    <source>
        <dbReference type="EMBL" id="KXZ52706.1"/>
    </source>
</evidence>
<dbReference type="GO" id="GO:0003341">
    <property type="term" value="P:cilium movement"/>
    <property type="evidence" value="ECO:0007669"/>
    <property type="project" value="TreeGrafter"/>
</dbReference>
<sequence>MLPPIAPASGQVSTSKLTSVAEVAGILKQVDQAFTSYQVARNTFVNTLQGFLERLDSQNVMLEALMKKDVLATLCCPLAQDPVPGIQALALQSLSRLAGCDPLLSQAVVSCGVLDSVILSMSHESAPVQAGANMVLAAVAGSSVDFARRVLEAGAVPGILVQLRSGTAAVKEAAVKNLNSLIGSHRDHAGLLADESLLALLVALLSDTASPHSLCRAVVHTLATVARYGPDMAAAVIKANALPPVSLLVRGGSTPPDLRAAALNCLAHLASHNEALAAQVAGPGLVEPTVGHLADRMVPTVRRAAAALLLQLGRKTPQLAAEVCGGGCPAALAKYLQMEKEGEGCATGVTLAGTLASYSATTAKAVVDAGVGVELVAALRRGDASTSGSGGGGGAGATTGGATKGATARGGGSAKAGGATQGATLRSTSNGAGSMGGVPGAAGPLVSIPAASAWGLEQMSQHGEETAMPLIGQSALTAVLDGYMASAEAAAAAPDGPDASIFLRCKAALKALVRNCASTSPLEPLVSDGTPTPVLKHVLRRAEPLLGRDAKARQQWVTSGALMRLQELEGRLCVKGRAYLLAINELFPADVVAYYRQGGGR</sequence>
<dbReference type="SUPFAM" id="SSF48371">
    <property type="entry name" value="ARM repeat"/>
    <property type="match status" value="1"/>
</dbReference>
<organism evidence="2 3">
    <name type="scientific">Gonium pectorale</name>
    <name type="common">Green alga</name>
    <dbReference type="NCBI Taxonomy" id="33097"/>
    <lineage>
        <taxon>Eukaryota</taxon>
        <taxon>Viridiplantae</taxon>
        <taxon>Chlorophyta</taxon>
        <taxon>core chlorophytes</taxon>
        <taxon>Chlorophyceae</taxon>
        <taxon>CS clade</taxon>
        <taxon>Chlamydomonadales</taxon>
        <taxon>Volvocaceae</taxon>
        <taxon>Gonium</taxon>
    </lineage>
</organism>
<dbReference type="GO" id="GO:0008017">
    <property type="term" value="F:microtubule binding"/>
    <property type="evidence" value="ECO:0007669"/>
    <property type="project" value="TreeGrafter"/>
</dbReference>
<dbReference type="InterPro" id="IPR011989">
    <property type="entry name" value="ARM-like"/>
</dbReference>
<dbReference type="EMBL" id="LSYV01000009">
    <property type="protein sequence ID" value="KXZ52706.1"/>
    <property type="molecule type" value="Genomic_DNA"/>
</dbReference>
<comment type="caution">
    <text evidence="2">The sequence shown here is derived from an EMBL/GenBank/DDBJ whole genome shotgun (WGS) entry which is preliminary data.</text>
</comment>
<dbReference type="STRING" id="33097.A0A150GS75"/>
<dbReference type="PANTHER" id="PTHR23314">
    <property type="entry name" value="SPERM-ASSOCIATED ANTIGEN 6 ARMADILLO REPEAT-CONTAINING"/>
    <property type="match status" value="1"/>
</dbReference>
<dbReference type="AlphaFoldDB" id="A0A150GS75"/>
<feature type="compositionally biased region" description="Gly residues" evidence="1">
    <location>
        <begin position="388"/>
        <end position="415"/>
    </location>
</feature>
<protein>
    <submittedName>
        <fullName evidence="2">Uncharacterized protein</fullName>
    </submittedName>
</protein>
<evidence type="ECO:0000256" key="1">
    <source>
        <dbReference type="SAM" id="MobiDB-lite"/>
    </source>
</evidence>
<reference evidence="3" key="1">
    <citation type="journal article" date="2016" name="Nat. Commun.">
        <title>The Gonium pectorale genome demonstrates co-option of cell cycle regulation during the evolution of multicellularity.</title>
        <authorList>
            <person name="Hanschen E.R."/>
            <person name="Marriage T.N."/>
            <person name="Ferris P.J."/>
            <person name="Hamaji T."/>
            <person name="Toyoda A."/>
            <person name="Fujiyama A."/>
            <person name="Neme R."/>
            <person name="Noguchi H."/>
            <person name="Minakuchi Y."/>
            <person name="Suzuki M."/>
            <person name="Kawai-Toyooka H."/>
            <person name="Smith D.R."/>
            <person name="Sparks H."/>
            <person name="Anderson J."/>
            <person name="Bakaric R."/>
            <person name="Luria V."/>
            <person name="Karger A."/>
            <person name="Kirschner M.W."/>
            <person name="Durand P.M."/>
            <person name="Michod R.E."/>
            <person name="Nozaki H."/>
            <person name="Olson B.J."/>
        </authorList>
    </citation>
    <scope>NUCLEOTIDE SEQUENCE [LARGE SCALE GENOMIC DNA]</scope>
    <source>
        <strain evidence="3">NIES-2863</strain>
    </source>
</reference>
<dbReference type="InterPro" id="IPR000225">
    <property type="entry name" value="Armadillo"/>
</dbReference>
<name>A0A150GS75_GONPE</name>
<dbReference type="Gene3D" id="1.25.10.10">
    <property type="entry name" value="Leucine-rich Repeat Variant"/>
    <property type="match status" value="1"/>
</dbReference>
<dbReference type="GO" id="GO:0015630">
    <property type="term" value="C:microtubule cytoskeleton"/>
    <property type="evidence" value="ECO:0007669"/>
    <property type="project" value="TreeGrafter"/>
</dbReference>